<dbReference type="InterPro" id="IPR024079">
    <property type="entry name" value="MetalloPept_cat_dom_sf"/>
</dbReference>
<dbReference type="InterPro" id="IPR001818">
    <property type="entry name" value="Pept_M10_metallopeptidase"/>
</dbReference>
<keyword evidence="2" id="KW-0479">Metal-binding</keyword>
<evidence type="ECO:0000256" key="4">
    <source>
        <dbReference type="ARBA" id="ARBA00022833"/>
    </source>
</evidence>
<proteinExistence type="predicted"/>
<feature type="compositionally biased region" description="Pro residues" evidence="5">
    <location>
        <begin position="202"/>
        <end position="215"/>
    </location>
</feature>
<protein>
    <submittedName>
        <fullName evidence="8">Matrixin</fullName>
    </submittedName>
</protein>
<keyword evidence="4" id="KW-0862">Zinc</keyword>
<keyword evidence="3" id="KW-0378">Hydrolase</keyword>
<dbReference type="GO" id="GO:0004222">
    <property type="term" value="F:metalloendopeptidase activity"/>
    <property type="evidence" value="ECO:0007669"/>
    <property type="project" value="InterPro"/>
</dbReference>
<sequence>MTRKLPIALSLLALALPAGAVAYEINEKVSSDGRVVTYYNAAPEHDWAVERGVRAWNRSGADVEFTEAPRAEAELILVAETQGLKGHARSTHRGDGVQRPGDARISLPVASGDPREQRFSVALIAAHELGHVLGLDHEDSGCATMNGTITAAAPIRCEQPPAKQWRCGLLEEDDIRGAVELYGGRVDPPQPRYCPKVRPKPKPPPPLPLDPPAPADPVALTSADAIEVTSDPASSSRVLVRWRNGESERIRSVVVARSRGGCPSEPGDLERRTVDAVPGQEGAVTFPLELESACYAVWSRDRKGTVSRRPATAWLDGPASPDPPRRFEATLAPSHPLGDNAISLRWQNATVPTLREVLIARAKGRCPTRPPRRPRTWDAPAAAPDAFQRHRDLRFYPGADAEGHCYAAWSRDRFGRLSRPVTAWPKVAAPEEEVIVLAG</sequence>
<feature type="signal peptide" evidence="6">
    <location>
        <begin position="1"/>
        <end position="22"/>
    </location>
</feature>
<evidence type="ECO:0000256" key="1">
    <source>
        <dbReference type="ARBA" id="ARBA00022670"/>
    </source>
</evidence>
<dbReference type="Gene3D" id="3.40.390.10">
    <property type="entry name" value="Collagenase (Catalytic Domain)"/>
    <property type="match status" value="1"/>
</dbReference>
<feature type="region of interest" description="Disordered" evidence="5">
    <location>
        <begin position="182"/>
        <end position="218"/>
    </location>
</feature>
<feature type="chain" id="PRO_5026902280" evidence="6">
    <location>
        <begin position="23"/>
        <end position="439"/>
    </location>
</feature>
<dbReference type="Pfam" id="PF00413">
    <property type="entry name" value="Peptidase_M10"/>
    <property type="match status" value="1"/>
</dbReference>
<dbReference type="GO" id="GO:0031012">
    <property type="term" value="C:extracellular matrix"/>
    <property type="evidence" value="ECO:0007669"/>
    <property type="project" value="InterPro"/>
</dbReference>
<gene>
    <name evidence="8" type="ORF">AVDCRST_MAG17-1392</name>
</gene>
<dbReference type="GO" id="GO:0006508">
    <property type="term" value="P:proteolysis"/>
    <property type="evidence" value="ECO:0007669"/>
    <property type="project" value="UniProtKB-KW"/>
</dbReference>
<evidence type="ECO:0000256" key="5">
    <source>
        <dbReference type="SAM" id="MobiDB-lite"/>
    </source>
</evidence>
<feature type="domain" description="Peptidase M10 metallopeptidase" evidence="7">
    <location>
        <begin position="111"/>
        <end position="183"/>
    </location>
</feature>
<dbReference type="GO" id="GO:0008270">
    <property type="term" value="F:zinc ion binding"/>
    <property type="evidence" value="ECO:0007669"/>
    <property type="project" value="InterPro"/>
</dbReference>
<keyword evidence="6" id="KW-0732">Signal</keyword>
<reference evidence="8" key="1">
    <citation type="submission" date="2020-02" db="EMBL/GenBank/DDBJ databases">
        <authorList>
            <person name="Meier V. D."/>
        </authorList>
    </citation>
    <scope>NUCLEOTIDE SEQUENCE</scope>
    <source>
        <strain evidence="8">AVDCRST_MAG17</strain>
    </source>
</reference>
<evidence type="ECO:0000256" key="6">
    <source>
        <dbReference type="SAM" id="SignalP"/>
    </source>
</evidence>
<evidence type="ECO:0000256" key="2">
    <source>
        <dbReference type="ARBA" id="ARBA00022723"/>
    </source>
</evidence>
<feature type="region of interest" description="Disordered" evidence="5">
    <location>
        <begin position="87"/>
        <end position="110"/>
    </location>
</feature>
<name>A0A6J4SKJ9_9ACTN</name>
<dbReference type="EMBL" id="CADCVV010000100">
    <property type="protein sequence ID" value="CAA9501686.1"/>
    <property type="molecule type" value="Genomic_DNA"/>
</dbReference>
<evidence type="ECO:0000259" key="7">
    <source>
        <dbReference type="Pfam" id="PF00413"/>
    </source>
</evidence>
<evidence type="ECO:0000313" key="8">
    <source>
        <dbReference type="EMBL" id="CAA9501686.1"/>
    </source>
</evidence>
<dbReference type="SUPFAM" id="SSF55486">
    <property type="entry name" value="Metalloproteases ('zincins'), catalytic domain"/>
    <property type="match status" value="1"/>
</dbReference>
<dbReference type="AlphaFoldDB" id="A0A6J4SKJ9"/>
<evidence type="ECO:0000256" key="3">
    <source>
        <dbReference type="ARBA" id="ARBA00022801"/>
    </source>
</evidence>
<organism evidence="8">
    <name type="scientific">uncultured Solirubrobacterales bacterium</name>
    <dbReference type="NCBI Taxonomy" id="768556"/>
    <lineage>
        <taxon>Bacteria</taxon>
        <taxon>Bacillati</taxon>
        <taxon>Actinomycetota</taxon>
        <taxon>Thermoleophilia</taxon>
        <taxon>Solirubrobacterales</taxon>
        <taxon>environmental samples</taxon>
    </lineage>
</organism>
<accession>A0A6J4SKJ9</accession>
<keyword evidence="1" id="KW-0645">Protease</keyword>